<gene>
    <name evidence="1" type="ORF">IE53DRAFT_378908</name>
</gene>
<dbReference type="EMBL" id="KZ819839">
    <property type="protein sequence ID" value="PWN51490.1"/>
    <property type="molecule type" value="Genomic_DNA"/>
</dbReference>
<evidence type="ECO:0000313" key="1">
    <source>
        <dbReference type="EMBL" id="PWN51490.1"/>
    </source>
</evidence>
<reference evidence="1 2" key="1">
    <citation type="journal article" date="2018" name="Mol. Biol. Evol.">
        <title>Broad Genomic Sampling Reveals a Smut Pathogenic Ancestry of the Fungal Clade Ustilaginomycotina.</title>
        <authorList>
            <person name="Kijpornyongpan T."/>
            <person name="Mondo S.J."/>
            <person name="Barry K."/>
            <person name="Sandor L."/>
            <person name="Lee J."/>
            <person name="Lipzen A."/>
            <person name="Pangilinan J."/>
            <person name="LaButti K."/>
            <person name="Hainaut M."/>
            <person name="Henrissat B."/>
            <person name="Grigoriev I.V."/>
            <person name="Spatafora J.W."/>
            <person name="Aime M.C."/>
        </authorList>
    </citation>
    <scope>NUCLEOTIDE SEQUENCE [LARGE SCALE GENOMIC DNA]</scope>
    <source>
        <strain evidence="1 2">SA 807</strain>
    </source>
</reference>
<accession>A0ACD0P078</accession>
<sequence length="852" mass="95651">MEETCQIRIQDIVDIETATLKIPSITISDQWGQRSVLPSCDVQPLNLIALDQPVKVKAIGGGVVDQEFTLKRFRKGYYVCSCPSFRFNREKRKFEKSCSHLVSHLGEVYEKRRVGLVRYFSTGEEEEEEEGGGGGGGLWKRVSSAQARQSHAKAFLSQRDSSAQSSGSFKDREGLKRNEELEEGGNPRGEESKNKVKVGGGREEAYNEGMVLESNSNKRSKPNNCLPNSILGDREEVDGSSGSETEEEVALPLKSRNHLPGTNSSPSNSRAKQRSIPTSSPSKRKKREEDQEDPVKLLLAKPWILEDDPNEKKKKKAMDPEGWWVSEKLDGVRAFWDGERLWSRQQLEWNAPSWWKDRLPKDITLDGELWMARGTFDQTSQICRTSVRMGRLETFQHHLERSEREREWLNEQLGGRITVRASRRRLYKEAQARREIESKRREGSNGFHRLLENLDLDGGADGEVGRGRVSGEDGIVGEGGGGGGGREGSRRGRGKRRPSSWKSFKRENLRVLTLTRSSSGSFSTWSTITLAPSSSSTPATPSIHHASRGAKSGRGEKKTEKRARCPRCSRGDGSRHPAKGRREGIRNWNDENWNSTEHSTRTLSSSSSSSSSLVTRSGPGKPLASLPTNTFAALLDRTAPQPPPITLSASDPSLSLPTWRSDVKRSTEWHQIKFMIFDAPSMAMRPVEQRWEELRRRFGDTERVEIDRLEGPCIKLVHHVKCRGRQHLIELLNEVEAKGGEGLMLRESGSRYEFRRGNTLYKLKTFHDAEAVVVGYAPGEGRNSNRTGALICRMENGTLFRVGSGLSDSMRSNPPPKGMVINYRFQQLSEEGYPRFPSFRGVAWDKSVAKDA</sequence>
<evidence type="ECO:0000313" key="2">
    <source>
        <dbReference type="Proteomes" id="UP000245626"/>
    </source>
</evidence>
<name>A0ACD0P078_9BASI</name>
<proteinExistence type="predicted"/>
<dbReference type="Proteomes" id="UP000245626">
    <property type="component" value="Unassembled WGS sequence"/>
</dbReference>
<organism evidence="1 2">
    <name type="scientific">Violaceomyces palustris</name>
    <dbReference type="NCBI Taxonomy" id="1673888"/>
    <lineage>
        <taxon>Eukaryota</taxon>
        <taxon>Fungi</taxon>
        <taxon>Dikarya</taxon>
        <taxon>Basidiomycota</taxon>
        <taxon>Ustilaginomycotina</taxon>
        <taxon>Ustilaginomycetes</taxon>
        <taxon>Violaceomycetales</taxon>
        <taxon>Violaceomycetaceae</taxon>
        <taxon>Violaceomyces</taxon>
    </lineage>
</organism>
<keyword evidence="2" id="KW-1185">Reference proteome</keyword>
<protein>
    <submittedName>
        <fullName evidence="1">Uncharacterized protein</fullName>
    </submittedName>
</protein>